<organism evidence="2 3">
    <name type="scientific">Neovison vison</name>
    <name type="common">American mink</name>
    <name type="synonym">Mustela vison</name>
    <dbReference type="NCBI Taxonomy" id="452646"/>
    <lineage>
        <taxon>Eukaryota</taxon>
        <taxon>Metazoa</taxon>
        <taxon>Chordata</taxon>
        <taxon>Craniata</taxon>
        <taxon>Vertebrata</taxon>
        <taxon>Euteleostomi</taxon>
        <taxon>Mammalia</taxon>
        <taxon>Eutheria</taxon>
        <taxon>Laurasiatheria</taxon>
        <taxon>Carnivora</taxon>
        <taxon>Caniformia</taxon>
        <taxon>Musteloidea</taxon>
        <taxon>Mustelidae</taxon>
        <taxon>Mustelinae</taxon>
        <taxon>Neogale</taxon>
    </lineage>
</organism>
<keyword evidence="3" id="KW-1185">Reference proteome</keyword>
<dbReference type="InterPro" id="IPR036051">
    <property type="entry name" value="KRAB_dom_sf"/>
</dbReference>
<dbReference type="GeneTree" id="ENSGT01140000282945"/>
<dbReference type="Gene3D" id="6.10.140.140">
    <property type="match status" value="1"/>
</dbReference>
<reference evidence="2" key="1">
    <citation type="submission" date="2025-08" db="UniProtKB">
        <authorList>
            <consortium name="Ensembl"/>
        </authorList>
    </citation>
    <scope>IDENTIFICATION</scope>
</reference>
<dbReference type="PROSITE" id="PS50805">
    <property type="entry name" value="KRAB"/>
    <property type="match status" value="1"/>
</dbReference>
<dbReference type="GO" id="GO:0006355">
    <property type="term" value="P:regulation of DNA-templated transcription"/>
    <property type="evidence" value="ECO:0007669"/>
    <property type="project" value="InterPro"/>
</dbReference>
<dbReference type="Pfam" id="PF01352">
    <property type="entry name" value="KRAB"/>
    <property type="match status" value="1"/>
</dbReference>
<dbReference type="InterPro" id="IPR001909">
    <property type="entry name" value="KRAB"/>
</dbReference>
<evidence type="ECO:0000313" key="2">
    <source>
        <dbReference type="Ensembl" id="ENSNVIP00000030260.1"/>
    </source>
</evidence>
<accession>A0A8C7C5B2</accession>
<protein>
    <recommendedName>
        <fullName evidence="1">KRAB domain-containing protein</fullName>
    </recommendedName>
</protein>
<dbReference type="Ensembl" id="ENSNVIT00000035066.1">
    <property type="protein sequence ID" value="ENSNVIP00000030260.1"/>
    <property type="gene ID" value="ENSNVIG00000023323.1"/>
</dbReference>
<dbReference type="AlphaFoldDB" id="A0A8C7C5B2"/>
<dbReference type="PANTHER" id="PTHR23232">
    <property type="entry name" value="KRAB DOMAIN C2H2 ZINC FINGER"/>
    <property type="match status" value="1"/>
</dbReference>
<proteinExistence type="predicted"/>
<evidence type="ECO:0000259" key="1">
    <source>
        <dbReference type="PROSITE" id="PS50805"/>
    </source>
</evidence>
<dbReference type="CDD" id="cd07765">
    <property type="entry name" value="KRAB_A-box"/>
    <property type="match status" value="1"/>
</dbReference>
<dbReference type="InterPro" id="IPR050169">
    <property type="entry name" value="Krueppel_C2H2_ZnF"/>
</dbReference>
<name>A0A8C7C5B2_NEOVI</name>
<dbReference type="PANTHER" id="PTHR23232:SF135">
    <property type="entry name" value="KRAB DOMAIN-CONTAINING PROTEIN"/>
    <property type="match status" value="1"/>
</dbReference>
<dbReference type="Proteomes" id="UP000694425">
    <property type="component" value="Unplaced"/>
</dbReference>
<dbReference type="SUPFAM" id="SSF109640">
    <property type="entry name" value="KRAB domain (Kruppel-associated box)"/>
    <property type="match status" value="1"/>
</dbReference>
<sequence length="136" mass="15411">DVKTRGQLTFRDVVVELSQEEWGCLTHTQRQLYLDVMLENYGHLCFLGEETPSRFPKPHSGFSPSCEDCLLDNSCLNNWNSDPDREGRKEGFVHIEKSHHHVSFSSLASQGNTPLLYKSLNSKHLVAENGAAHMLN</sequence>
<feature type="domain" description="KRAB" evidence="1">
    <location>
        <begin position="8"/>
        <end position="81"/>
    </location>
</feature>
<dbReference type="SMART" id="SM00349">
    <property type="entry name" value="KRAB"/>
    <property type="match status" value="1"/>
</dbReference>
<reference evidence="2" key="2">
    <citation type="submission" date="2025-09" db="UniProtKB">
        <authorList>
            <consortium name="Ensembl"/>
        </authorList>
    </citation>
    <scope>IDENTIFICATION</scope>
</reference>
<evidence type="ECO:0000313" key="3">
    <source>
        <dbReference type="Proteomes" id="UP000694425"/>
    </source>
</evidence>